<dbReference type="EMBL" id="KN833713">
    <property type="protein sequence ID" value="KIK24847.1"/>
    <property type="molecule type" value="Genomic_DNA"/>
</dbReference>
<reference evidence="1 2" key="1">
    <citation type="submission" date="2014-04" db="EMBL/GenBank/DDBJ databases">
        <authorList>
            <consortium name="DOE Joint Genome Institute"/>
            <person name="Kuo A."/>
            <person name="Kohler A."/>
            <person name="Costa M.D."/>
            <person name="Nagy L.G."/>
            <person name="Floudas D."/>
            <person name="Copeland A."/>
            <person name="Barry K.W."/>
            <person name="Cichocki N."/>
            <person name="Veneault-Fourrey C."/>
            <person name="LaButti K."/>
            <person name="Lindquist E.A."/>
            <person name="Lipzen A."/>
            <person name="Lundell T."/>
            <person name="Morin E."/>
            <person name="Murat C."/>
            <person name="Sun H."/>
            <person name="Tunlid A."/>
            <person name="Henrissat B."/>
            <person name="Grigoriev I.V."/>
            <person name="Hibbett D.S."/>
            <person name="Martin F."/>
            <person name="Nordberg H.P."/>
            <person name="Cantor M.N."/>
            <person name="Hua S.X."/>
        </authorList>
    </citation>
    <scope>NUCLEOTIDE SEQUENCE [LARGE SCALE GENOMIC DNA]</scope>
    <source>
        <strain evidence="1 2">441</strain>
    </source>
</reference>
<dbReference type="HOGENOM" id="CLU_2574766_0_0_1"/>
<protein>
    <submittedName>
        <fullName evidence="1">Uncharacterized protein</fullName>
    </submittedName>
</protein>
<reference evidence="2" key="2">
    <citation type="submission" date="2015-01" db="EMBL/GenBank/DDBJ databases">
        <title>Evolutionary Origins and Diversification of the Mycorrhizal Mutualists.</title>
        <authorList>
            <consortium name="DOE Joint Genome Institute"/>
            <consortium name="Mycorrhizal Genomics Consortium"/>
            <person name="Kohler A."/>
            <person name="Kuo A."/>
            <person name="Nagy L.G."/>
            <person name="Floudas D."/>
            <person name="Copeland A."/>
            <person name="Barry K.W."/>
            <person name="Cichocki N."/>
            <person name="Veneault-Fourrey C."/>
            <person name="LaButti K."/>
            <person name="Lindquist E.A."/>
            <person name="Lipzen A."/>
            <person name="Lundell T."/>
            <person name="Morin E."/>
            <person name="Murat C."/>
            <person name="Riley R."/>
            <person name="Ohm R."/>
            <person name="Sun H."/>
            <person name="Tunlid A."/>
            <person name="Henrissat B."/>
            <person name="Grigoriev I.V."/>
            <person name="Hibbett D.S."/>
            <person name="Martin F."/>
        </authorList>
    </citation>
    <scope>NUCLEOTIDE SEQUENCE [LARGE SCALE GENOMIC DNA]</scope>
    <source>
        <strain evidence="2">441</strain>
    </source>
</reference>
<evidence type="ECO:0000313" key="1">
    <source>
        <dbReference type="EMBL" id="KIK24847.1"/>
    </source>
</evidence>
<organism evidence="1 2">
    <name type="scientific">Pisolithus microcarpus 441</name>
    <dbReference type="NCBI Taxonomy" id="765257"/>
    <lineage>
        <taxon>Eukaryota</taxon>
        <taxon>Fungi</taxon>
        <taxon>Dikarya</taxon>
        <taxon>Basidiomycota</taxon>
        <taxon>Agaricomycotina</taxon>
        <taxon>Agaricomycetes</taxon>
        <taxon>Agaricomycetidae</taxon>
        <taxon>Boletales</taxon>
        <taxon>Sclerodermatineae</taxon>
        <taxon>Pisolithaceae</taxon>
        <taxon>Pisolithus</taxon>
    </lineage>
</organism>
<name>A0A0C9ZRG6_9AGAM</name>
<keyword evidence="2" id="KW-1185">Reference proteome</keyword>
<dbReference type="AlphaFoldDB" id="A0A0C9ZRG6"/>
<gene>
    <name evidence="1" type="ORF">PISMIDRAFT_677970</name>
</gene>
<dbReference type="Proteomes" id="UP000054018">
    <property type="component" value="Unassembled WGS sequence"/>
</dbReference>
<sequence>MDIPTQFLILLDLRSALAPDRSNNWSFTRFIVLSTPCPGLIYRPAHRPVPALAFSVDHSTHAPPLVSGFSPDSTTVLNDAH</sequence>
<evidence type="ECO:0000313" key="2">
    <source>
        <dbReference type="Proteomes" id="UP000054018"/>
    </source>
</evidence>
<accession>A0A0C9ZRG6</accession>
<proteinExistence type="predicted"/>